<gene>
    <name evidence="11" type="ORF">HID58_080041</name>
</gene>
<evidence type="ECO:0000256" key="4">
    <source>
        <dbReference type="ARBA" id="ARBA00012250"/>
    </source>
</evidence>
<dbReference type="EMBL" id="JAGKQM010000018">
    <property type="protein sequence ID" value="KAH0862830.1"/>
    <property type="molecule type" value="Genomic_DNA"/>
</dbReference>
<evidence type="ECO:0000256" key="10">
    <source>
        <dbReference type="SAM" id="SignalP"/>
    </source>
</evidence>
<evidence type="ECO:0000256" key="6">
    <source>
        <dbReference type="ARBA" id="ARBA00032643"/>
    </source>
</evidence>
<reference evidence="11 12" key="1">
    <citation type="submission" date="2021-05" db="EMBL/GenBank/DDBJ databases">
        <title>Genome Assembly of Synthetic Allotetraploid Brassica napus Reveals Homoeologous Exchanges between Subgenomes.</title>
        <authorList>
            <person name="Davis J.T."/>
        </authorList>
    </citation>
    <scope>NUCLEOTIDE SEQUENCE [LARGE SCALE GENOMIC DNA]</scope>
    <source>
        <strain evidence="12">cv. Da-Ae</strain>
        <tissue evidence="11">Seedling</tissue>
    </source>
</reference>
<dbReference type="Proteomes" id="UP000824890">
    <property type="component" value="Unassembled WGS sequence"/>
</dbReference>
<dbReference type="PANTHER" id="PTHR10353:SF235">
    <property type="entry name" value="BETA-GLUCOSIDASE 24"/>
    <property type="match status" value="1"/>
</dbReference>
<dbReference type="Gene3D" id="3.20.20.80">
    <property type="entry name" value="Glycosidases"/>
    <property type="match status" value="1"/>
</dbReference>
<protein>
    <recommendedName>
        <fullName evidence="4">thioglucosidase</fullName>
        <ecNumber evidence="4">3.2.1.147</ecNumber>
    </recommendedName>
    <alternativeName>
        <fullName evidence="6">Sinigrinase</fullName>
    </alternativeName>
    <alternativeName>
        <fullName evidence="7">Thioglucosidase</fullName>
    </alternativeName>
</protein>
<dbReference type="SUPFAM" id="SSF51445">
    <property type="entry name" value="(Trans)glycosidases"/>
    <property type="match status" value="1"/>
</dbReference>
<proteinExistence type="inferred from homology"/>
<evidence type="ECO:0000256" key="7">
    <source>
        <dbReference type="ARBA" id="ARBA00032797"/>
    </source>
</evidence>
<dbReference type="InterPro" id="IPR001360">
    <property type="entry name" value="Glyco_hydro_1"/>
</dbReference>
<feature type="signal peptide" evidence="10">
    <location>
        <begin position="1"/>
        <end position="24"/>
    </location>
</feature>
<comment type="caution">
    <text evidence="11">The sequence shown here is derived from an EMBL/GenBank/DDBJ whole genome shotgun (WGS) entry which is preliminary data.</text>
</comment>
<evidence type="ECO:0000256" key="2">
    <source>
        <dbReference type="ARBA" id="ARBA00004116"/>
    </source>
</evidence>
<dbReference type="PRINTS" id="PR00131">
    <property type="entry name" value="GLHYDRLASE1"/>
</dbReference>
<dbReference type="InterPro" id="IPR017853">
    <property type="entry name" value="GH"/>
</dbReference>
<comment type="function">
    <text evidence="1">Degradation of glucosinolates (glucose residue linked by a thioglucoside bound to an amino acid derivative) to glucose, sulfate and any of the products: thiocyanates, isothiocyanates, nitriles, epithionitriles or oxazolidine-2-thiones.</text>
</comment>
<evidence type="ECO:0000256" key="3">
    <source>
        <dbReference type="ARBA" id="ARBA00010838"/>
    </source>
</evidence>
<evidence type="ECO:0000256" key="5">
    <source>
        <dbReference type="ARBA" id="ARBA00022554"/>
    </source>
</evidence>
<dbReference type="PANTHER" id="PTHR10353">
    <property type="entry name" value="GLYCOSYL HYDROLASE"/>
    <property type="match status" value="1"/>
</dbReference>
<evidence type="ECO:0000256" key="8">
    <source>
        <dbReference type="ARBA" id="ARBA00034026"/>
    </source>
</evidence>
<keyword evidence="10" id="KW-0732">Signal</keyword>
<dbReference type="EC" id="3.2.1.147" evidence="4"/>
<evidence type="ECO:0000256" key="1">
    <source>
        <dbReference type="ARBA" id="ARBA00003014"/>
    </source>
</evidence>
<keyword evidence="12" id="KW-1185">Reference proteome</keyword>
<accession>A0ABQ7Y6U7</accession>
<organism evidence="11 12">
    <name type="scientific">Brassica napus</name>
    <name type="common">Rape</name>
    <dbReference type="NCBI Taxonomy" id="3708"/>
    <lineage>
        <taxon>Eukaryota</taxon>
        <taxon>Viridiplantae</taxon>
        <taxon>Streptophyta</taxon>
        <taxon>Embryophyta</taxon>
        <taxon>Tracheophyta</taxon>
        <taxon>Spermatophyta</taxon>
        <taxon>Magnoliopsida</taxon>
        <taxon>eudicotyledons</taxon>
        <taxon>Gunneridae</taxon>
        <taxon>Pentapetalae</taxon>
        <taxon>rosids</taxon>
        <taxon>malvids</taxon>
        <taxon>Brassicales</taxon>
        <taxon>Brassicaceae</taxon>
        <taxon>Brassiceae</taxon>
        <taxon>Brassica</taxon>
    </lineage>
</organism>
<name>A0ABQ7Y6U7_BRANA</name>
<sequence length="458" mass="52321">MVLIKFPLVGLLLLLTIIVSPATADGPVCPPSTKLSRASFPEGFLFGTATAAYQKDAITITVMWPLTSSTVIRLSIAWSRIFPHGRKEKGVSQAGVQFYHDLIDELLRNGIIPFVTVFHWDIPQDLEDEYGGFLSDNIEYGGKVKHWITFNEPWVYSHAGYDIGKKAPGRCSTYVNPKCQDGRSGYEAYLVSHNLLNSHAEAVEAFRKCEKCKGGKIGIAHSPAWFEPHDFDDSQDGASIDRALDFMMGHLDTTTFGDYPQIMKDIVGHRLPKFTNAQKAKLKDSTDFVGLNYYTSKFSNHLEKPDYSKPRWMQDSLISWETKNVQNYSIGSQPFTAAMNVYSKGLRNLLKYIKDKYANPEIMIMENGYGEELGATDSIKNGTADHNRKYYLQRHLLRYFIWSLLDNFEWQDGYKNRFGLYYIDFKNNLTRHEKESAKYYKGFLSEGTRPSMIKRDEL</sequence>
<dbReference type="Pfam" id="PF00232">
    <property type="entry name" value="Glyco_hydro_1"/>
    <property type="match status" value="1"/>
</dbReference>
<feature type="chain" id="PRO_5046418394" description="thioglucosidase" evidence="10">
    <location>
        <begin position="25"/>
        <end position="458"/>
    </location>
</feature>
<evidence type="ECO:0000256" key="9">
    <source>
        <dbReference type="RuleBase" id="RU003690"/>
    </source>
</evidence>
<evidence type="ECO:0000313" key="11">
    <source>
        <dbReference type="EMBL" id="KAH0862830.1"/>
    </source>
</evidence>
<comment type="similarity">
    <text evidence="3 9">Belongs to the glycosyl hydrolase 1 family.</text>
</comment>
<comment type="catalytic activity">
    <reaction evidence="8">
        <text>a thioglucoside + H2O = a sugar + a thiol.</text>
        <dbReference type="EC" id="3.2.1.147"/>
    </reaction>
</comment>
<keyword evidence="5" id="KW-0926">Vacuole</keyword>
<evidence type="ECO:0000313" key="12">
    <source>
        <dbReference type="Proteomes" id="UP000824890"/>
    </source>
</evidence>
<comment type="subcellular location">
    <subcellularLocation>
        <location evidence="2">Vacuole</location>
    </subcellularLocation>
</comment>